<keyword evidence="4" id="KW-0812">Transmembrane</keyword>
<proteinExistence type="inferred from homology"/>
<evidence type="ECO:0000256" key="4">
    <source>
        <dbReference type="PROSITE-ProRule" id="PRU01360"/>
    </source>
</evidence>
<dbReference type="PROSITE" id="PS52016">
    <property type="entry name" value="TONB_DEPENDENT_REC_3"/>
    <property type="match status" value="1"/>
</dbReference>
<dbReference type="Pfam" id="PF13715">
    <property type="entry name" value="CarbopepD_reg_2"/>
    <property type="match status" value="1"/>
</dbReference>
<dbReference type="InterPro" id="IPR008969">
    <property type="entry name" value="CarboxyPept-like_regulatory"/>
</dbReference>
<gene>
    <name evidence="7" type="ORF">SAMN04488522_109130</name>
</gene>
<dbReference type="InterPro" id="IPR023996">
    <property type="entry name" value="TonB-dep_OMP_SusC/RagA"/>
</dbReference>
<keyword evidence="1 4" id="KW-0813">Transport</keyword>
<dbReference type="STRING" id="288992.SAMN04488522_109130"/>
<dbReference type="Gene3D" id="3.55.50.30">
    <property type="match status" value="1"/>
</dbReference>
<dbReference type="Pfam" id="PF07660">
    <property type="entry name" value="STN"/>
    <property type="match status" value="1"/>
</dbReference>
<protein>
    <submittedName>
        <fullName evidence="7">TonB-linked outer membrane protein, SusC/RagA family</fullName>
    </submittedName>
</protein>
<name>A0A1M5PF72_9SPHI</name>
<dbReference type="Gene3D" id="2.170.130.10">
    <property type="entry name" value="TonB-dependent receptor, plug domain"/>
    <property type="match status" value="1"/>
</dbReference>
<dbReference type="InterPro" id="IPR011662">
    <property type="entry name" value="Secretin/TonB_short_N"/>
</dbReference>
<keyword evidence="4" id="KW-1134">Transmembrane beta strand</keyword>
<dbReference type="SUPFAM" id="SSF49464">
    <property type="entry name" value="Carboxypeptidase regulatory domain-like"/>
    <property type="match status" value="1"/>
</dbReference>
<dbReference type="Pfam" id="PF07715">
    <property type="entry name" value="Plug"/>
    <property type="match status" value="1"/>
</dbReference>
<evidence type="ECO:0000256" key="1">
    <source>
        <dbReference type="ARBA" id="ARBA00022448"/>
    </source>
</evidence>
<evidence type="ECO:0000256" key="2">
    <source>
        <dbReference type="ARBA" id="ARBA00023136"/>
    </source>
</evidence>
<dbReference type="InterPro" id="IPR037066">
    <property type="entry name" value="Plug_dom_sf"/>
</dbReference>
<evidence type="ECO:0000256" key="3">
    <source>
        <dbReference type="ARBA" id="ARBA00023237"/>
    </source>
</evidence>
<reference evidence="8" key="1">
    <citation type="submission" date="2016-11" db="EMBL/GenBank/DDBJ databases">
        <authorList>
            <person name="Varghese N."/>
            <person name="Submissions S."/>
        </authorList>
    </citation>
    <scope>NUCLEOTIDE SEQUENCE [LARGE SCALE GENOMIC DNA]</scope>
    <source>
        <strain evidence="8">DSM 16990</strain>
    </source>
</reference>
<evidence type="ECO:0000259" key="5">
    <source>
        <dbReference type="Pfam" id="PF07660"/>
    </source>
</evidence>
<feature type="domain" description="TonB-dependent receptor plug" evidence="6">
    <location>
        <begin position="200"/>
        <end position="303"/>
    </location>
</feature>
<dbReference type="InterPro" id="IPR039426">
    <property type="entry name" value="TonB-dep_rcpt-like"/>
</dbReference>
<sequence>MTFSLLQVSAAGFAQKLTLSKKQISLEQIFREISKQTGYQVFYADKGMDAAKRIDVNFKNSTLAEVMELCLQKQNLSYAIEDKSIVIRIKEKSIVDKVLAYINAVDVKGRVLDETGQGLPKATVRIKGSEHMVLTNEKGAFQLSNIAENAILQVFYIGYQTREISVAELKSNPSIQLQVRAGELEEVSVMVNTGYQQIPKERATGSFTLVDNAMLNKQVGGNILNRLDGVTNSVSFDKKENRAKLTVRGLSTINGLMAPLIVMDNFPFEGDIDNINPNDIESVSVLKDAAASSIWGARAANGVIVIVTKKGRFNQPLKIQFNSNVTITGKPNLFDLKQMSTSDFIDVEQKLFAAGAYKVREGDKRKPELSEVLELLIAARDKKISNAEAKAGIDALRGIDVRNEISKYLYNTEVNQQYALNFQGGAEKMTYMISGGYDRNLSVRSEKYNRINLRAVNTFRPIDKLQISTSLYYTNSQTTSGRPGYNMNSLDGRKIYPYTRLADDQGNAVPFNVYRKTYTDTAGMGKLLDWKYYPLDNDQHKVTKVNLQSIMANVGLNYEVTKDLNVDLKYQYENQQRKTNLLQALNSFETRDLINSYSKLNRKTGTLSYNIPYGAVRNNEVNSMISQNGRLQLNYNKTIGDHQIAALAGTEVRQISTTLDGRLTYGYDEETLRAGKVDYVSPFPNFISGDADFIKEGLRADGLLNNYVSLFGNASYTYKNKYTLSGSLRKDMSNLFGVKINEKGVPLWSAGASWNISEESFYNLEFLPYLKLRTTYGASGNLDSRRTAVLTLQSAGAAFYTGYPQSVISQLPNQELRWERVKMFNIGADFGLINNVLSGSIEYYHKKGLDLFGLDDMDYTTTGVPRILRNVANMEGNGVDLDLNAKLIDRKFKWSQHLNFSYNTSKVTKYLLRSTSGTDYISDGLQLAPLPLVGQPVFALVSYKWAGLDPLTGDPQGYLNGQPSKNYKEFTGVNSKISDMVFSGSAVPTVFGNFMNTLSWKELSVTVNITYKMGHYFRRGSVDYNRLVAFEAKGGHSDYANRWQQPGDEKHTDVPSFVYPNNIDRNRFYNSSEVLISKADHIRLQFVNLAYNLKKSEWSKLPVQQVQFFANANNLGILWRANKFGIDPEYNNEFNPKASFSFGLKADF</sequence>
<keyword evidence="2 4" id="KW-0472">Membrane</keyword>
<dbReference type="Proteomes" id="UP000184287">
    <property type="component" value="Unassembled WGS sequence"/>
</dbReference>
<keyword evidence="8" id="KW-1185">Reference proteome</keyword>
<dbReference type="InterPro" id="IPR023997">
    <property type="entry name" value="TonB-dep_OMP_SusC/RagA_CS"/>
</dbReference>
<dbReference type="InterPro" id="IPR012910">
    <property type="entry name" value="Plug_dom"/>
</dbReference>
<dbReference type="EMBL" id="FQUQ01000009">
    <property type="protein sequence ID" value="SHH00405.1"/>
    <property type="molecule type" value="Genomic_DNA"/>
</dbReference>
<dbReference type="Gene3D" id="2.60.40.1120">
    <property type="entry name" value="Carboxypeptidase-like, regulatory domain"/>
    <property type="match status" value="1"/>
</dbReference>
<comment type="similarity">
    <text evidence="4">Belongs to the TonB-dependent receptor family.</text>
</comment>
<dbReference type="AlphaFoldDB" id="A0A1M5PF72"/>
<feature type="domain" description="Secretin/TonB short N-terminal" evidence="5">
    <location>
        <begin position="39"/>
        <end position="88"/>
    </location>
</feature>
<organism evidence="7 8">
    <name type="scientific">Pedobacter caeni</name>
    <dbReference type="NCBI Taxonomy" id="288992"/>
    <lineage>
        <taxon>Bacteria</taxon>
        <taxon>Pseudomonadati</taxon>
        <taxon>Bacteroidota</taxon>
        <taxon>Sphingobacteriia</taxon>
        <taxon>Sphingobacteriales</taxon>
        <taxon>Sphingobacteriaceae</taxon>
        <taxon>Pedobacter</taxon>
    </lineage>
</organism>
<dbReference type="GO" id="GO:0009279">
    <property type="term" value="C:cell outer membrane"/>
    <property type="evidence" value="ECO:0007669"/>
    <property type="project" value="UniProtKB-SubCell"/>
</dbReference>
<dbReference type="NCBIfam" id="TIGR04056">
    <property type="entry name" value="OMP_RagA_SusC"/>
    <property type="match status" value="1"/>
</dbReference>
<comment type="subcellular location">
    <subcellularLocation>
        <location evidence="4">Cell outer membrane</location>
        <topology evidence="4">Multi-pass membrane protein</topology>
    </subcellularLocation>
</comment>
<keyword evidence="3 4" id="KW-0998">Cell outer membrane</keyword>
<dbReference type="NCBIfam" id="TIGR04057">
    <property type="entry name" value="SusC_RagA_signa"/>
    <property type="match status" value="1"/>
</dbReference>
<dbReference type="SUPFAM" id="SSF56935">
    <property type="entry name" value="Porins"/>
    <property type="match status" value="1"/>
</dbReference>
<accession>A0A1M5PF72</accession>
<dbReference type="OrthoDB" id="9768177at2"/>
<evidence type="ECO:0000259" key="6">
    <source>
        <dbReference type="Pfam" id="PF07715"/>
    </source>
</evidence>
<evidence type="ECO:0000313" key="7">
    <source>
        <dbReference type="EMBL" id="SHH00405.1"/>
    </source>
</evidence>
<evidence type="ECO:0000313" key="8">
    <source>
        <dbReference type="Proteomes" id="UP000184287"/>
    </source>
</evidence>
<dbReference type="RefSeq" id="WP_073238789.1">
    <property type="nucleotide sequence ID" value="NZ_FQUQ01000009.1"/>
</dbReference>